<dbReference type="PANTHER" id="PTHR30435">
    <property type="entry name" value="FLAGELLAR PROTEIN"/>
    <property type="match status" value="1"/>
</dbReference>
<evidence type="ECO:0000259" key="7">
    <source>
        <dbReference type="Pfam" id="PF00460"/>
    </source>
</evidence>
<evidence type="ECO:0000259" key="9">
    <source>
        <dbReference type="Pfam" id="PF22692"/>
    </source>
</evidence>
<dbReference type="PANTHER" id="PTHR30435:SF18">
    <property type="entry name" value="FLAGELLAR BASAL-BODY ROD PROTEIN FLGF"/>
    <property type="match status" value="1"/>
</dbReference>
<dbReference type="InterPro" id="IPR037925">
    <property type="entry name" value="FlgE/F/G-like"/>
</dbReference>
<feature type="domain" description="Flagellar basal-body/hook protein C-terminal" evidence="8">
    <location>
        <begin position="197"/>
        <end position="241"/>
    </location>
</feature>
<dbReference type="SUPFAM" id="SSF117143">
    <property type="entry name" value="Flagellar hook protein flgE"/>
    <property type="match status" value="1"/>
</dbReference>
<evidence type="ECO:0000313" key="10">
    <source>
        <dbReference type="EMBL" id="MCQ8897363.1"/>
    </source>
</evidence>
<evidence type="ECO:0000313" key="11">
    <source>
        <dbReference type="Proteomes" id="UP001204142"/>
    </source>
</evidence>
<keyword evidence="10" id="KW-0966">Cell projection</keyword>
<dbReference type="InterPro" id="IPR053967">
    <property type="entry name" value="LlgE_F_G-like_D1"/>
</dbReference>
<dbReference type="RefSeq" id="WP_256765157.1">
    <property type="nucleotide sequence ID" value="NZ_JANIGO010000004.1"/>
</dbReference>
<evidence type="ECO:0000256" key="6">
    <source>
        <dbReference type="RuleBase" id="RU362116"/>
    </source>
</evidence>
<feature type="domain" description="Flagellar hook protein FlgE/F/G-like D1" evidence="9">
    <location>
        <begin position="81"/>
        <end position="146"/>
    </location>
</feature>
<comment type="subunit">
    <text evidence="4 6">The basal body constitutes a major portion of the flagellar organelle and consists of five rings (E,L,P,S, and M) mounted on a central rod. The rod consists of about 26 subunits of FlgG in the distal portion, and FlgB, FlgC and FlgF are thought to build up the proximal portion of the rod with about 6 subunits each.</text>
</comment>
<proteinExistence type="inferred from homology"/>
<dbReference type="InterPro" id="IPR020013">
    <property type="entry name" value="Flagellar_FlgE/F/G"/>
</dbReference>
<reference evidence="10 11" key="1">
    <citation type="submission" date="2022-07" db="EMBL/GenBank/DDBJ databases">
        <authorList>
            <person name="Xamxidin M."/>
            <person name="Wu M."/>
        </authorList>
    </citation>
    <scope>NUCLEOTIDE SEQUENCE [LARGE SCALE GENOMIC DNA]</scope>
    <source>
        <strain evidence="10 11">NBRC 111650</strain>
    </source>
</reference>
<dbReference type="NCBIfam" id="TIGR03506">
    <property type="entry name" value="FlgEFG_subfam"/>
    <property type="match status" value="1"/>
</dbReference>
<dbReference type="Pfam" id="PF22692">
    <property type="entry name" value="LlgE_F_G_D1"/>
    <property type="match status" value="1"/>
</dbReference>
<sequence length="245" mass="25864">MDKLVYLASQAAKGTMARQENIANNLANVNTPGFRQQLMAFQSAPVVGEGSGSRSFAVETSVGFDTTPGQIQSTGRDMDVAIQGKGWFAVTAANGNEAYTRNGSFQLDSGGNLVTQEGYPVIGTSGPINVPPDHRVSFETDGTVSAIPLTGQGGVVPLGQLKLVDLEDGQLTRGDDGLFRSKNGQDAEPNPAVRVAGGFIETSNVNAVDMMVQMITAARQYETQMKMISSAQENDRAANNLFGLN</sequence>
<protein>
    <recommendedName>
        <fullName evidence="5 6">Flagellar basal-body rod protein FlgF</fullName>
    </recommendedName>
</protein>
<dbReference type="EMBL" id="JANIGO010000004">
    <property type="protein sequence ID" value="MCQ8897363.1"/>
    <property type="molecule type" value="Genomic_DNA"/>
</dbReference>
<dbReference type="NCBIfam" id="NF009280">
    <property type="entry name" value="PRK12640.1"/>
    <property type="match status" value="1"/>
</dbReference>
<organism evidence="10 11">
    <name type="scientific">Limnobacter humi</name>
    <dbReference type="NCBI Taxonomy" id="1778671"/>
    <lineage>
        <taxon>Bacteria</taxon>
        <taxon>Pseudomonadati</taxon>
        <taxon>Pseudomonadota</taxon>
        <taxon>Betaproteobacteria</taxon>
        <taxon>Burkholderiales</taxon>
        <taxon>Burkholderiaceae</taxon>
        <taxon>Limnobacter</taxon>
    </lineage>
</organism>
<comment type="subcellular location">
    <subcellularLocation>
        <location evidence="1 6">Bacterial flagellum basal body</location>
    </subcellularLocation>
</comment>
<accession>A0ABT1WIL3</accession>
<feature type="domain" description="Flagellar basal body rod protein N-terminal" evidence="7">
    <location>
        <begin position="8"/>
        <end position="35"/>
    </location>
</feature>
<dbReference type="Proteomes" id="UP001204142">
    <property type="component" value="Unassembled WGS sequence"/>
</dbReference>
<keyword evidence="11" id="KW-1185">Reference proteome</keyword>
<dbReference type="InterPro" id="IPR010930">
    <property type="entry name" value="Flg_bb/hook_C_dom"/>
</dbReference>
<evidence type="ECO:0000259" key="8">
    <source>
        <dbReference type="Pfam" id="PF06429"/>
    </source>
</evidence>
<gene>
    <name evidence="10" type="primary">flgF</name>
    <name evidence="10" type="ORF">NQT62_13055</name>
</gene>
<evidence type="ECO:0000256" key="4">
    <source>
        <dbReference type="ARBA" id="ARBA00038560"/>
    </source>
</evidence>
<dbReference type="Pfam" id="PF00460">
    <property type="entry name" value="Flg_bb_rod"/>
    <property type="match status" value="1"/>
</dbReference>
<keyword evidence="10" id="KW-0969">Cilium</keyword>
<comment type="similarity">
    <text evidence="2 6">Belongs to the flagella basal body rod proteins family.</text>
</comment>
<dbReference type="Pfam" id="PF06429">
    <property type="entry name" value="Flg_bbr_C"/>
    <property type="match status" value="1"/>
</dbReference>
<dbReference type="InterPro" id="IPR012836">
    <property type="entry name" value="FlgF"/>
</dbReference>
<evidence type="ECO:0000256" key="3">
    <source>
        <dbReference type="ARBA" id="ARBA00023143"/>
    </source>
</evidence>
<dbReference type="NCBIfam" id="TIGR02490">
    <property type="entry name" value="flgF"/>
    <property type="match status" value="1"/>
</dbReference>
<evidence type="ECO:0000256" key="5">
    <source>
        <dbReference type="ARBA" id="ARBA00040228"/>
    </source>
</evidence>
<dbReference type="InterPro" id="IPR001444">
    <property type="entry name" value="Flag_bb_rod_N"/>
</dbReference>
<comment type="caution">
    <text evidence="10">The sequence shown here is derived from an EMBL/GenBank/DDBJ whole genome shotgun (WGS) entry which is preliminary data.</text>
</comment>
<keyword evidence="10" id="KW-0282">Flagellum</keyword>
<evidence type="ECO:0000256" key="1">
    <source>
        <dbReference type="ARBA" id="ARBA00004117"/>
    </source>
</evidence>
<evidence type="ECO:0000256" key="2">
    <source>
        <dbReference type="ARBA" id="ARBA00009677"/>
    </source>
</evidence>
<keyword evidence="3 6" id="KW-0975">Bacterial flagellum</keyword>
<name>A0ABT1WIL3_9BURK</name>